<dbReference type="AlphaFoldDB" id="A0AAN8AVD1"/>
<name>A0AAN8AVD1_ELEMC</name>
<dbReference type="EMBL" id="JAUZQC010000007">
    <property type="protein sequence ID" value="KAK5868808.1"/>
    <property type="molecule type" value="Genomic_DNA"/>
</dbReference>
<sequence length="86" mass="8970">MLFLELQLSLSGPDVSSSPASPPILSFSLPAQALPDCLLVFPGGSQLPFPGWEVGGGSAAYDTYFPPLKAEGQWRFLLSTGPTGST</sequence>
<accession>A0AAN8AVD1</accession>
<reference evidence="1 2" key="2">
    <citation type="journal article" date="2023" name="Mol. Biol. Evol.">
        <title>Genomics of Secondarily Temperate Adaptation in the Only Non-Antarctic Icefish.</title>
        <authorList>
            <person name="Rivera-Colon A.G."/>
            <person name="Rayamajhi N."/>
            <person name="Minhas B.F."/>
            <person name="Madrigal G."/>
            <person name="Bilyk K.T."/>
            <person name="Yoon V."/>
            <person name="Hune M."/>
            <person name="Gregory S."/>
            <person name="Cheng C.H.C."/>
            <person name="Catchen J.M."/>
        </authorList>
    </citation>
    <scope>NUCLEOTIDE SEQUENCE [LARGE SCALE GENOMIC DNA]</scope>
    <source>
        <strain evidence="1">JMC-PN-2008</strain>
    </source>
</reference>
<evidence type="ECO:0000313" key="2">
    <source>
        <dbReference type="Proteomes" id="UP001346869"/>
    </source>
</evidence>
<reference evidence="1 2" key="1">
    <citation type="journal article" date="2023" name="Genes (Basel)">
        <title>Chromosome-Level Genome Assembly and Circadian Gene Repertoire of the Patagonia Blennie Eleginops maclovinus-The Closest Ancestral Proxy of Antarctic Cryonotothenioids.</title>
        <authorList>
            <person name="Cheng C.C."/>
            <person name="Rivera-Colon A.G."/>
            <person name="Minhas B.F."/>
            <person name="Wilson L."/>
            <person name="Rayamajhi N."/>
            <person name="Vargas-Chacoff L."/>
            <person name="Catchen J.M."/>
        </authorList>
    </citation>
    <scope>NUCLEOTIDE SEQUENCE [LARGE SCALE GENOMIC DNA]</scope>
    <source>
        <strain evidence="1">JMC-PN-2008</strain>
    </source>
</reference>
<organism evidence="1 2">
    <name type="scientific">Eleginops maclovinus</name>
    <name type="common">Patagonian blennie</name>
    <name type="synonym">Eleginus maclovinus</name>
    <dbReference type="NCBI Taxonomy" id="56733"/>
    <lineage>
        <taxon>Eukaryota</taxon>
        <taxon>Metazoa</taxon>
        <taxon>Chordata</taxon>
        <taxon>Craniata</taxon>
        <taxon>Vertebrata</taxon>
        <taxon>Euteleostomi</taxon>
        <taxon>Actinopterygii</taxon>
        <taxon>Neopterygii</taxon>
        <taxon>Teleostei</taxon>
        <taxon>Neoteleostei</taxon>
        <taxon>Acanthomorphata</taxon>
        <taxon>Eupercaria</taxon>
        <taxon>Perciformes</taxon>
        <taxon>Notothenioidei</taxon>
        <taxon>Eleginopidae</taxon>
        <taxon>Eleginops</taxon>
    </lineage>
</organism>
<protein>
    <submittedName>
        <fullName evidence="1">Uncharacterized protein</fullName>
    </submittedName>
</protein>
<keyword evidence="2" id="KW-1185">Reference proteome</keyword>
<gene>
    <name evidence="1" type="ORF">PBY51_009785</name>
</gene>
<evidence type="ECO:0000313" key="1">
    <source>
        <dbReference type="EMBL" id="KAK5868808.1"/>
    </source>
</evidence>
<proteinExistence type="predicted"/>
<comment type="caution">
    <text evidence="1">The sequence shown here is derived from an EMBL/GenBank/DDBJ whole genome shotgun (WGS) entry which is preliminary data.</text>
</comment>
<dbReference type="Proteomes" id="UP001346869">
    <property type="component" value="Unassembled WGS sequence"/>
</dbReference>